<dbReference type="AlphaFoldDB" id="A0A0E9PC87"/>
<evidence type="ECO:0000313" key="1">
    <source>
        <dbReference type="EMBL" id="JAH01665.1"/>
    </source>
</evidence>
<protein>
    <submittedName>
        <fullName evidence="1">Uncharacterized protein</fullName>
    </submittedName>
</protein>
<organism evidence="1">
    <name type="scientific">Anguilla anguilla</name>
    <name type="common">European freshwater eel</name>
    <name type="synonym">Muraena anguilla</name>
    <dbReference type="NCBI Taxonomy" id="7936"/>
    <lineage>
        <taxon>Eukaryota</taxon>
        <taxon>Metazoa</taxon>
        <taxon>Chordata</taxon>
        <taxon>Craniata</taxon>
        <taxon>Vertebrata</taxon>
        <taxon>Euteleostomi</taxon>
        <taxon>Actinopterygii</taxon>
        <taxon>Neopterygii</taxon>
        <taxon>Teleostei</taxon>
        <taxon>Anguilliformes</taxon>
        <taxon>Anguillidae</taxon>
        <taxon>Anguilla</taxon>
    </lineage>
</organism>
<accession>A0A0E9PC87</accession>
<reference evidence="1" key="1">
    <citation type="submission" date="2014-11" db="EMBL/GenBank/DDBJ databases">
        <authorList>
            <person name="Amaro Gonzalez C."/>
        </authorList>
    </citation>
    <scope>NUCLEOTIDE SEQUENCE</scope>
</reference>
<sequence>MHPYLRIFHCPLMKDTHIHTHTQTHTHKKTKV</sequence>
<proteinExistence type="predicted"/>
<dbReference type="EMBL" id="GBXM01106912">
    <property type="protein sequence ID" value="JAH01665.1"/>
    <property type="molecule type" value="Transcribed_RNA"/>
</dbReference>
<reference evidence="1" key="2">
    <citation type="journal article" date="2015" name="Fish Shellfish Immunol.">
        <title>Early steps in the European eel (Anguilla anguilla)-Vibrio vulnificus interaction in the gills: Role of the RtxA13 toxin.</title>
        <authorList>
            <person name="Callol A."/>
            <person name="Pajuelo D."/>
            <person name="Ebbesson L."/>
            <person name="Teles M."/>
            <person name="MacKenzie S."/>
            <person name="Amaro C."/>
        </authorList>
    </citation>
    <scope>NUCLEOTIDE SEQUENCE</scope>
</reference>
<name>A0A0E9PC87_ANGAN</name>